<comment type="caution">
    <text evidence="1">The sequence shown here is derived from an EMBL/GenBank/DDBJ whole genome shotgun (WGS) entry which is preliminary data.</text>
</comment>
<protein>
    <submittedName>
        <fullName evidence="1">Uncharacterized protein</fullName>
    </submittedName>
</protein>
<organism evidence="1 2">
    <name type="scientific">Hydrogenophaga taeniospiralis CCUG 15921</name>
    <dbReference type="NCBI Taxonomy" id="1281780"/>
    <lineage>
        <taxon>Bacteria</taxon>
        <taxon>Pseudomonadati</taxon>
        <taxon>Pseudomonadota</taxon>
        <taxon>Betaproteobacteria</taxon>
        <taxon>Burkholderiales</taxon>
        <taxon>Comamonadaceae</taxon>
        <taxon>Hydrogenophaga</taxon>
    </lineage>
</organism>
<dbReference type="EMBL" id="AOGK01000004">
    <property type="protein sequence ID" value="MDG5974903.1"/>
    <property type="molecule type" value="Genomic_DNA"/>
</dbReference>
<sequence>MTAPSSSCEHHLLFASLFHPGRGVSVPCDAHGEVHLDDLSERLKNAYLGARALIGREYALPVVEPMHSLY</sequence>
<gene>
    <name evidence="1" type="ORF">H010_06530</name>
</gene>
<reference evidence="1" key="1">
    <citation type="submission" date="2013-01" db="EMBL/GenBank/DDBJ databases">
        <title>Genome draft of Hydrogenophaga taeniospiralis 2K1.</title>
        <authorList>
            <person name="Gomila M."/>
            <person name="Lalucat J."/>
        </authorList>
    </citation>
    <scope>NUCLEOTIDE SEQUENCE</scope>
    <source>
        <strain evidence="1">CCUG 15921</strain>
    </source>
</reference>
<name>A0A9X4NP11_9BURK</name>
<accession>A0A9X4NP11</accession>
<dbReference type="Proteomes" id="UP001152876">
    <property type="component" value="Unassembled WGS sequence"/>
</dbReference>
<proteinExistence type="predicted"/>
<evidence type="ECO:0000313" key="1">
    <source>
        <dbReference type="EMBL" id="MDG5974903.1"/>
    </source>
</evidence>
<dbReference type="RefSeq" id="WP_068173681.1">
    <property type="nucleotide sequence ID" value="NZ_AOGK01000004.1"/>
</dbReference>
<keyword evidence="2" id="KW-1185">Reference proteome</keyword>
<evidence type="ECO:0000313" key="2">
    <source>
        <dbReference type="Proteomes" id="UP001152876"/>
    </source>
</evidence>
<dbReference type="OrthoDB" id="8687530at2"/>
<dbReference type="AlphaFoldDB" id="A0A9X4NP11"/>